<evidence type="ECO:0000313" key="2">
    <source>
        <dbReference type="EMBL" id="GCB95535.1"/>
    </source>
</evidence>
<evidence type="ECO:0000256" key="1">
    <source>
        <dbReference type="SAM" id="Phobius"/>
    </source>
</evidence>
<dbReference type="AlphaFoldDB" id="A0A401RD45"/>
<keyword evidence="1" id="KW-1133">Transmembrane helix</keyword>
<accession>A0A401RD45</accession>
<comment type="caution">
    <text evidence="2">The sequence shown here is derived from an EMBL/GenBank/DDBJ whole genome shotgun (WGS) entry which is preliminary data.</text>
</comment>
<organism evidence="2 3">
    <name type="scientific">Streptomyces noursei</name>
    <name type="common">Streptomyces albulus</name>
    <dbReference type="NCBI Taxonomy" id="1971"/>
    <lineage>
        <taxon>Bacteria</taxon>
        <taxon>Bacillati</taxon>
        <taxon>Actinomycetota</taxon>
        <taxon>Actinomycetes</taxon>
        <taxon>Kitasatosporales</taxon>
        <taxon>Streptomycetaceae</taxon>
        <taxon>Streptomyces</taxon>
    </lineage>
</organism>
<protein>
    <submittedName>
        <fullName evidence="2">Uncharacterized protein</fullName>
    </submittedName>
</protein>
<feature type="transmembrane region" description="Helical" evidence="1">
    <location>
        <begin position="84"/>
        <end position="101"/>
    </location>
</feature>
<gene>
    <name evidence="2" type="ORF">SALB_08341</name>
</gene>
<dbReference type="EMBL" id="BHXC01000007">
    <property type="protein sequence ID" value="GCB95535.1"/>
    <property type="molecule type" value="Genomic_DNA"/>
</dbReference>
<evidence type="ECO:0000313" key="3">
    <source>
        <dbReference type="Proteomes" id="UP000288351"/>
    </source>
</evidence>
<proteinExistence type="predicted"/>
<name>A0A401RD45_STRNR</name>
<dbReference type="Proteomes" id="UP000288351">
    <property type="component" value="Unassembled WGS sequence"/>
</dbReference>
<sequence length="114" mass="12003">MVGFVALACVVGAFEAWSGRTTGLAMARDFAGYLGLALLMRRVGGPGAANIAVALFPFACASFGMRPSGQPRSWAWPFHDPGSVPAALMAIVLFLAGLALSRHAPLIKRWGEEE</sequence>
<feature type="transmembrane region" description="Helical" evidence="1">
    <location>
        <begin position="47"/>
        <end position="64"/>
    </location>
</feature>
<reference evidence="2 3" key="1">
    <citation type="journal article" date="2019" name="Microbiol. Resour. Announc.">
        <title>Draft Genome Sequence of the Most Traditional epsilon-Poly-l-Lysine Producer, Streptomyces albulus NBRC14147.</title>
        <authorList>
            <person name="Yamanaka K."/>
            <person name="Hamano Y."/>
        </authorList>
    </citation>
    <scope>NUCLEOTIDE SEQUENCE [LARGE SCALE GENOMIC DNA]</scope>
    <source>
        <strain evidence="2 3">NBRC 14147</strain>
    </source>
</reference>
<keyword evidence="1" id="KW-0472">Membrane</keyword>
<keyword evidence="1" id="KW-0812">Transmembrane</keyword>